<comment type="caution">
    <text evidence="9">The sequence shown here is derived from an EMBL/GenBank/DDBJ whole genome shotgun (WGS) entry which is preliminary data.</text>
</comment>
<feature type="non-terminal residue" evidence="9">
    <location>
        <position position="1"/>
    </location>
</feature>
<feature type="DNA-binding region" description="Homeobox" evidence="5">
    <location>
        <begin position="113"/>
        <end position="172"/>
    </location>
</feature>
<accession>A0A267H5I6</accession>
<dbReference type="FunFam" id="1.10.10.60:FF:000176">
    <property type="entry name" value="pancreas/duodenum homeobox protein 1"/>
    <property type="match status" value="1"/>
</dbReference>
<feature type="region of interest" description="Disordered" evidence="7">
    <location>
        <begin position="54"/>
        <end position="86"/>
    </location>
</feature>
<dbReference type="GO" id="GO:0048513">
    <property type="term" value="P:animal organ development"/>
    <property type="evidence" value="ECO:0007669"/>
    <property type="project" value="UniProtKB-ARBA"/>
</dbReference>
<dbReference type="Gene3D" id="1.10.10.60">
    <property type="entry name" value="Homeodomain-like"/>
    <property type="match status" value="1"/>
</dbReference>
<sequence>PLRQLSIPYIRHILNPMTGVQRNSQQHRAGMHQQHQQMLHGGLPHPIYPWMMETRGHSAGGAGGGGGGGGHSRSASRTAQSGRQSAVDGVGFDMESATEFSKGDADSAIGSASKRIRTAYTNAQLVELEKEFHFNRYLCRPRRIELANSLSLSERQIKIWFQNRRMKYKKDQKLVREQDMRLRHLRQADGPPHLIKEEKYMHIAGMIPIAYPGCEQQQQQQQHQQHLQQQPELTECGSPEAGATDYQPILCPTQQHDLMAPQQQHARQQFFPLHLQESRDGKQSAGYLHQQQQQQQQQQPGQQQFRLPFV</sequence>
<comment type="subcellular location">
    <subcellularLocation>
        <location evidence="5 6">Nucleus</location>
    </subcellularLocation>
</comment>
<dbReference type="PANTHER" id="PTHR45664:SF12">
    <property type="entry name" value="PANCREAS_DUODENUM HOMEOBOX PROTEIN 1"/>
    <property type="match status" value="1"/>
</dbReference>
<dbReference type="PROSITE" id="PS00027">
    <property type="entry name" value="HOMEOBOX_1"/>
    <property type="match status" value="1"/>
</dbReference>
<evidence type="ECO:0000259" key="8">
    <source>
        <dbReference type="PROSITE" id="PS50071"/>
    </source>
</evidence>
<protein>
    <recommendedName>
        <fullName evidence="8">Homeobox domain-containing protein</fullName>
    </recommendedName>
</protein>
<evidence type="ECO:0000256" key="2">
    <source>
        <dbReference type="ARBA" id="ARBA00023125"/>
    </source>
</evidence>
<dbReference type="EMBL" id="NIVC01000037">
    <property type="protein sequence ID" value="PAA92934.1"/>
    <property type="molecule type" value="Genomic_DNA"/>
</dbReference>
<dbReference type="GO" id="GO:0005634">
    <property type="term" value="C:nucleus"/>
    <property type="evidence" value="ECO:0007669"/>
    <property type="project" value="UniProtKB-SubCell"/>
</dbReference>
<dbReference type="GO" id="GO:0000981">
    <property type="term" value="F:DNA-binding transcription factor activity, RNA polymerase II-specific"/>
    <property type="evidence" value="ECO:0007669"/>
    <property type="project" value="InterPro"/>
</dbReference>
<evidence type="ECO:0000256" key="4">
    <source>
        <dbReference type="ARBA" id="ARBA00023242"/>
    </source>
</evidence>
<dbReference type="AlphaFoldDB" id="A0A267H5I6"/>
<dbReference type="InterPro" id="IPR020479">
    <property type="entry name" value="HD_metazoa"/>
</dbReference>
<dbReference type="Proteomes" id="UP000215902">
    <property type="component" value="Unassembled WGS sequence"/>
</dbReference>
<dbReference type="GO" id="GO:0045944">
    <property type="term" value="P:positive regulation of transcription by RNA polymerase II"/>
    <property type="evidence" value="ECO:0007669"/>
    <property type="project" value="UniProtKB-ARBA"/>
</dbReference>
<dbReference type="InterPro" id="IPR017970">
    <property type="entry name" value="Homeobox_CS"/>
</dbReference>
<organism evidence="9 10">
    <name type="scientific">Macrostomum lignano</name>
    <dbReference type="NCBI Taxonomy" id="282301"/>
    <lineage>
        <taxon>Eukaryota</taxon>
        <taxon>Metazoa</taxon>
        <taxon>Spiralia</taxon>
        <taxon>Lophotrochozoa</taxon>
        <taxon>Platyhelminthes</taxon>
        <taxon>Rhabditophora</taxon>
        <taxon>Macrostomorpha</taxon>
        <taxon>Macrostomida</taxon>
        <taxon>Macrostomidae</taxon>
        <taxon>Macrostomum</taxon>
    </lineage>
</organism>
<feature type="compositionally biased region" description="Low complexity" evidence="7">
    <location>
        <begin position="216"/>
        <end position="230"/>
    </location>
</feature>
<name>A0A267H5I6_9PLAT</name>
<dbReference type="SMART" id="SM00389">
    <property type="entry name" value="HOX"/>
    <property type="match status" value="1"/>
</dbReference>
<keyword evidence="1" id="KW-0217">Developmental protein</keyword>
<dbReference type="PROSITE" id="PS50071">
    <property type="entry name" value="HOMEOBOX_2"/>
    <property type="match status" value="1"/>
</dbReference>
<dbReference type="STRING" id="282301.A0A267H5I6"/>
<evidence type="ECO:0000256" key="7">
    <source>
        <dbReference type="SAM" id="MobiDB-lite"/>
    </source>
</evidence>
<dbReference type="CDD" id="cd00086">
    <property type="entry name" value="homeodomain"/>
    <property type="match status" value="1"/>
</dbReference>
<evidence type="ECO:0000256" key="1">
    <source>
        <dbReference type="ARBA" id="ARBA00022473"/>
    </source>
</evidence>
<evidence type="ECO:0000313" key="9">
    <source>
        <dbReference type="EMBL" id="PAA92934.1"/>
    </source>
</evidence>
<dbReference type="PRINTS" id="PR00024">
    <property type="entry name" value="HOMEOBOX"/>
</dbReference>
<dbReference type="Pfam" id="PF00046">
    <property type="entry name" value="Homeodomain"/>
    <property type="match status" value="1"/>
</dbReference>
<keyword evidence="10" id="KW-1185">Reference proteome</keyword>
<feature type="region of interest" description="Disordered" evidence="7">
    <location>
        <begin position="277"/>
        <end position="310"/>
    </location>
</feature>
<reference evidence="9 10" key="1">
    <citation type="submission" date="2017-06" db="EMBL/GenBank/DDBJ databases">
        <title>A platform for efficient transgenesis in Macrostomum lignano, a flatworm model organism for stem cell research.</title>
        <authorList>
            <person name="Berezikov E."/>
        </authorList>
    </citation>
    <scope>NUCLEOTIDE SEQUENCE [LARGE SCALE GENOMIC DNA]</scope>
    <source>
        <strain evidence="9">DV1</strain>
        <tissue evidence="9">Whole organism</tissue>
    </source>
</reference>
<feature type="domain" description="Homeobox" evidence="8">
    <location>
        <begin position="111"/>
        <end position="171"/>
    </location>
</feature>
<dbReference type="OrthoDB" id="6159439at2759"/>
<dbReference type="InterPro" id="IPR001356">
    <property type="entry name" value="HD"/>
</dbReference>
<feature type="compositionally biased region" description="Gly residues" evidence="7">
    <location>
        <begin position="58"/>
        <end position="71"/>
    </location>
</feature>
<evidence type="ECO:0000256" key="6">
    <source>
        <dbReference type="RuleBase" id="RU000682"/>
    </source>
</evidence>
<keyword evidence="2 5" id="KW-0238">DNA-binding</keyword>
<evidence type="ECO:0000313" key="10">
    <source>
        <dbReference type="Proteomes" id="UP000215902"/>
    </source>
</evidence>
<keyword evidence="3 5" id="KW-0371">Homeobox</keyword>
<feature type="compositionally biased region" description="Low complexity" evidence="7">
    <location>
        <begin position="290"/>
        <end position="304"/>
    </location>
</feature>
<gene>
    <name evidence="9" type="ORF">BOX15_Mlig019909g2</name>
</gene>
<feature type="region of interest" description="Disordered" evidence="7">
    <location>
        <begin position="215"/>
        <end position="241"/>
    </location>
</feature>
<keyword evidence="4 5" id="KW-0539">Nucleus</keyword>
<evidence type="ECO:0000256" key="5">
    <source>
        <dbReference type="PROSITE-ProRule" id="PRU00108"/>
    </source>
</evidence>
<dbReference type="PANTHER" id="PTHR45664">
    <property type="entry name" value="PROTEIN ZERKNUELLT 1-RELATED"/>
    <property type="match status" value="1"/>
</dbReference>
<evidence type="ECO:0000256" key="3">
    <source>
        <dbReference type="ARBA" id="ARBA00023155"/>
    </source>
</evidence>
<dbReference type="SUPFAM" id="SSF46689">
    <property type="entry name" value="Homeodomain-like"/>
    <property type="match status" value="1"/>
</dbReference>
<dbReference type="InterPro" id="IPR009057">
    <property type="entry name" value="Homeodomain-like_sf"/>
</dbReference>
<dbReference type="GO" id="GO:0000978">
    <property type="term" value="F:RNA polymerase II cis-regulatory region sequence-specific DNA binding"/>
    <property type="evidence" value="ECO:0007669"/>
    <property type="project" value="TreeGrafter"/>
</dbReference>
<proteinExistence type="predicted"/>